<feature type="domain" description="N-acetyltransferase" evidence="3">
    <location>
        <begin position="1"/>
        <end position="159"/>
    </location>
</feature>
<proteinExistence type="predicted"/>
<dbReference type="AlphaFoldDB" id="A0A412KS63"/>
<dbReference type="Proteomes" id="UP000285981">
    <property type="component" value="Unassembled WGS sequence"/>
</dbReference>
<dbReference type="InterPro" id="IPR050680">
    <property type="entry name" value="YpeA/RimI_acetyltransf"/>
</dbReference>
<feature type="domain" description="N-acetyltransferase" evidence="3">
    <location>
        <begin position="159"/>
        <end position="286"/>
    </location>
</feature>
<gene>
    <name evidence="4" type="ORF">DWX78_05390</name>
</gene>
<dbReference type="InterPro" id="IPR000182">
    <property type="entry name" value="GNAT_dom"/>
</dbReference>
<protein>
    <submittedName>
        <fullName evidence="4">GNAT family N-acetyltransferase</fullName>
    </submittedName>
</protein>
<dbReference type="EMBL" id="QRVU01000019">
    <property type="protein sequence ID" value="RGS71361.1"/>
    <property type="molecule type" value="Genomic_DNA"/>
</dbReference>
<dbReference type="SUPFAM" id="SSF55729">
    <property type="entry name" value="Acyl-CoA N-acyltransferases (Nat)"/>
    <property type="match status" value="2"/>
</dbReference>
<dbReference type="Gene3D" id="3.40.630.30">
    <property type="match status" value="2"/>
</dbReference>
<keyword evidence="2" id="KW-0012">Acyltransferase</keyword>
<keyword evidence="1 4" id="KW-0808">Transferase</keyword>
<comment type="caution">
    <text evidence="4">The sequence shown here is derived from an EMBL/GenBank/DDBJ whole genome shotgun (WGS) entry which is preliminary data.</text>
</comment>
<dbReference type="GO" id="GO:0016747">
    <property type="term" value="F:acyltransferase activity, transferring groups other than amino-acyl groups"/>
    <property type="evidence" value="ECO:0007669"/>
    <property type="project" value="InterPro"/>
</dbReference>
<evidence type="ECO:0000256" key="2">
    <source>
        <dbReference type="ARBA" id="ARBA00023315"/>
    </source>
</evidence>
<dbReference type="Pfam" id="PF00583">
    <property type="entry name" value="Acetyltransf_1"/>
    <property type="match status" value="2"/>
</dbReference>
<reference evidence="4 5" key="1">
    <citation type="submission" date="2018-08" db="EMBL/GenBank/DDBJ databases">
        <title>A genome reference for cultivated species of the human gut microbiota.</title>
        <authorList>
            <person name="Zou Y."/>
            <person name="Xue W."/>
            <person name="Luo G."/>
        </authorList>
    </citation>
    <scope>NUCLEOTIDE SEQUENCE [LARGE SCALE GENOMIC DNA]</scope>
    <source>
        <strain evidence="4 5">AF21-25</strain>
    </source>
</reference>
<evidence type="ECO:0000313" key="4">
    <source>
        <dbReference type="EMBL" id="RGS71361.1"/>
    </source>
</evidence>
<dbReference type="PANTHER" id="PTHR43420">
    <property type="entry name" value="ACETYLTRANSFERASE"/>
    <property type="match status" value="1"/>
</dbReference>
<organism evidence="4 5">
    <name type="scientific">Dorea formicigenerans</name>
    <dbReference type="NCBI Taxonomy" id="39486"/>
    <lineage>
        <taxon>Bacteria</taxon>
        <taxon>Bacillati</taxon>
        <taxon>Bacillota</taxon>
        <taxon>Clostridia</taxon>
        <taxon>Lachnospirales</taxon>
        <taxon>Lachnospiraceae</taxon>
        <taxon>Dorea</taxon>
    </lineage>
</organism>
<sequence>MEYRTLENIDSICIYEAFTQAFSDYQVSVDMSFKSFETMLKRNGFMPAVSVGAFVDKTLVAFILNGVREWDNEKTVYDLGTGVIPDFRRTGIMGELLNLVSAICIKNKIRVYQLEVIQDNEKALTLYKKQGFQVDRVLNCYQLTGGIKEPGIYKAWKLEHPEKIQEAQWTIVKDFWTYPPSWQNAKDAVCAIARSFSYTIVKFDGNLIGYGIVDKIKGDIVQLAVHPQYRRMGVATEILLDLSKQTKSLEMKVINVDERDQALNIFLKKMKFRVFVKQYEMRKYFSV</sequence>
<evidence type="ECO:0000259" key="3">
    <source>
        <dbReference type="PROSITE" id="PS51186"/>
    </source>
</evidence>
<evidence type="ECO:0000256" key="1">
    <source>
        <dbReference type="ARBA" id="ARBA00022679"/>
    </source>
</evidence>
<dbReference type="PROSITE" id="PS51186">
    <property type="entry name" value="GNAT"/>
    <property type="match status" value="2"/>
</dbReference>
<evidence type="ECO:0000313" key="5">
    <source>
        <dbReference type="Proteomes" id="UP000285981"/>
    </source>
</evidence>
<name>A0A412KS63_9FIRM</name>
<accession>A0A412KS63</accession>
<dbReference type="PANTHER" id="PTHR43420:SF44">
    <property type="entry name" value="ACETYLTRANSFERASE YPEA"/>
    <property type="match status" value="1"/>
</dbReference>
<dbReference type="InterPro" id="IPR016181">
    <property type="entry name" value="Acyl_CoA_acyltransferase"/>
</dbReference>
<dbReference type="CDD" id="cd04301">
    <property type="entry name" value="NAT_SF"/>
    <property type="match status" value="2"/>
</dbReference>